<dbReference type="AlphaFoldDB" id="A0AAV4AGR4"/>
<comment type="caution">
    <text evidence="1">The sequence shown here is derived from an EMBL/GenBank/DDBJ whole genome shotgun (WGS) entry which is preliminary data.</text>
</comment>
<protein>
    <submittedName>
        <fullName evidence="1">Uncharacterized protein</fullName>
    </submittedName>
</protein>
<name>A0AAV4AGR4_9GAST</name>
<dbReference type="PANTHER" id="PTHR46704">
    <property type="entry name" value="CXC DOMAIN-CONTAINING PROTEIN-RELATED"/>
    <property type="match status" value="1"/>
</dbReference>
<dbReference type="Proteomes" id="UP000735302">
    <property type="component" value="Unassembled WGS sequence"/>
</dbReference>
<evidence type="ECO:0000313" key="2">
    <source>
        <dbReference type="Proteomes" id="UP000735302"/>
    </source>
</evidence>
<reference evidence="1 2" key="1">
    <citation type="journal article" date="2021" name="Elife">
        <title>Chloroplast acquisition without the gene transfer in kleptoplastic sea slugs, Plakobranchus ocellatus.</title>
        <authorList>
            <person name="Maeda T."/>
            <person name="Takahashi S."/>
            <person name="Yoshida T."/>
            <person name="Shimamura S."/>
            <person name="Takaki Y."/>
            <person name="Nagai Y."/>
            <person name="Toyoda A."/>
            <person name="Suzuki Y."/>
            <person name="Arimoto A."/>
            <person name="Ishii H."/>
            <person name="Satoh N."/>
            <person name="Nishiyama T."/>
            <person name="Hasebe M."/>
            <person name="Maruyama T."/>
            <person name="Minagawa J."/>
            <person name="Obokata J."/>
            <person name="Shigenobu S."/>
        </authorList>
    </citation>
    <scope>NUCLEOTIDE SEQUENCE [LARGE SCALE GENOMIC DNA]</scope>
</reference>
<gene>
    <name evidence="1" type="ORF">PoB_003294700</name>
</gene>
<dbReference type="PANTHER" id="PTHR46704:SF9">
    <property type="entry name" value="BHLH DOMAIN-CONTAINING PROTEIN"/>
    <property type="match status" value="1"/>
</dbReference>
<organism evidence="1 2">
    <name type="scientific">Plakobranchus ocellatus</name>
    <dbReference type="NCBI Taxonomy" id="259542"/>
    <lineage>
        <taxon>Eukaryota</taxon>
        <taxon>Metazoa</taxon>
        <taxon>Spiralia</taxon>
        <taxon>Lophotrochozoa</taxon>
        <taxon>Mollusca</taxon>
        <taxon>Gastropoda</taxon>
        <taxon>Heterobranchia</taxon>
        <taxon>Euthyneura</taxon>
        <taxon>Panpulmonata</taxon>
        <taxon>Sacoglossa</taxon>
        <taxon>Placobranchoidea</taxon>
        <taxon>Plakobranchidae</taxon>
        <taxon>Plakobranchus</taxon>
    </lineage>
</organism>
<proteinExistence type="predicted"/>
<evidence type="ECO:0000313" key="1">
    <source>
        <dbReference type="EMBL" id="GFO06442.1"/>
    </source>
</evidence>
<sequence>MTAKSKISKNQELKITAQRNMFEQVLMLFTENGLDLQNMMEFPLGPMPWALATSDGFPMKTNKAVLMHKLEDTSALKSQTTDKGHMHIYI</sequence>
<dbReference type="EMBL" id="BLXT01003772">
    <property type="protein sequence ID" value="GFO06442.1"/>
    <property type="molecule type" value="Genomic_DNA"/>
</dbReference>
<accession>A0AAV4AGR4</accession>
<keyword evidence="2" id="KW-1185">Reference proteome</keyword>